<sequence length="70" mass="7932">MVRKTTKKPVSEAAEAVPQGEKKFQKGDLMRAKAFTKIEADFLGAFLAEESYTLEEAKKELSKLRKEQVK</sequence>
<comment type="caution">
    <text evidence="2">The sequence shown here is derived from an EMBL/GenBank/DDBJ whole genome shotgun (WGS) entry which is preliminary data.</text>
</comment>
<protein>
    <submittedName>
        <fullName evidence="2">Uncharacterized protein</fullName>
    </submittedName>
</protein>
<accession>A0A415ENZ0</accession>
<feature type="region of interest" description="Disordered" evidence="1">
    <location>
        <begin position="1"/>
        <end position="22"/>
    </location>
</feature>
<evidence type="ECO:0000313" key="3">
    <source>
        <dbReference type="Proteomes" id="UP000286288"/>
    </source>
</evidence>
<proteinExistence type="predicted"/>
<reference evidence="2 3" key="1">
    <citation type="submission" date="2018-08" db="EMBL/GenBank/DDBJ databases">
        <title>A genome reference for cultivated species of the human gut microbiota.</title>
        <authorList>
            <person name="Zou Y."/>
            <person name="Xue W."/>
            <person name="Luo G."/>
        </authorList>
    </citation>
    <scope>NUCLEOTIDE SEQUENCE [LARGE SCALE GENOMIC DNA]</scope>
    <source>
        <strain evidence="2 3">AF48-16</strain>
    </source>
</reference>
<dbReference type="EMBL" id="QRMZ01000025">
    <property type="protein sequence ID" value="RHK04809.1"/>
    <property type="molecule type" value="Genomic_DNA"/>
</dbReference>
<evidence type="ECO:0000313" key="2">
    <source>
        <dbReference type="EMBL" id="RHK04809.1"/>
    </source>
</evidence>
<gene>
    <name evidence="2" type="ORF">DW084_15460</name>
</gene>
<dbReference type="Proteomes" id="UP000286288">
    <property type="component" value="Unassembled WGS sequence"/>
</dbReference>
<dbReference type="AlphaFoldDB" id="A0A415ENZ0"/>
<organism evidence="2 3">
    <name type="scientific">Enterococcus casseliflavus</name>
    <name type="common">Enterococcus flavescens</name>
    <dbReference type="NCBI Taxonomy" id="37734"/>
    <lineage>
        <taxon>Bacteria</taxon>
        <taxon>Bacillati</taxon>
        <taxon>Bacillota</taxon>
        <taxon>Bacilli</taxon>
        <taxon>Lactobacillales</taxon>
        <taxon>Enterococcaceae</taxon>
        <taxon>Enterococcus</taxon>
    </lineage>
</organism>
<name>A0A415ENZ0_ENTCA</name>
<evidence type="ECO:0000256" key="1">
    <source>
        <dbReference type="SAM" id="MobiDB-lite"/>
    </source>
</evidence>